<dbReference type="EMBL" id="CP144747">
    <property type="protein sequence ID" value="WVZ64365.1"/>
    <property type="molecule type" value="Genomic_DNA"/>
</dbReference>
<evidence type="ECO:0000313" key="2">
    <source>
        <dbReference type="EMBL" id="WVZ64365.1"/>
    </source>
</evidence>
<feature type="region of interest" description="Disordered" evidence="1">
    <location>
        <begin position="184"/>
        <end position="216"/>
    </location>
</feature>
<dbReference type="PANTHER" id="PTHR47150">
    <property type="entry name" value="OS12G0169200 PROTEIN"/>
    <property type="match status" value="1"/>
</dbReference>
<gene>
    <name evidence="2" type="ORF">U9M48_013892</name>
</gene>
<name>A0AAQ3T0F9_PASNO</name>
<reference evidence="2 3" key="1">
    <citation type="submission" date="2024-02" db="EMBL/GenBank/DDBJ databases">
        <title>High-quality chromosome-scale genome assembly of Pensacola bahiagrass (Paspalum notatum Flugge var. saurae).</title>
        <authorList>
            <person name="Vega J.M."/>
            <person name="Podio M."/>
            <person name="Orjuela J."/>
            <person name="Siena L.A."/>
            <person name="Pessino S.C."/>
            <person name="Combes M.C."/>
            <person name="Mariac C."/>
            <person name="Albertini E."/>
            <person name="Pupilli F."/>
            <person name="Ortiz J.P.A."/>
            <person name="Leblanc O."/>
        </authorList>
    </citation>
    <scope>NUCLEOTIDE SEQUENCE [LARGE SCALE GENOMIC DNA]</scope>
    <source>
        <strain evidence="2">R1</strain>
        <tissue evidence="2">Leaf</tissue>
    </source>
</reference>
<dbReference type="Proteomes" id="UP001341281">
    <property type="component" value="Chromosome 03"/>
</dbReference>
<evidence type="ECO:0000256" key="1">
    <source>
        <dbReference type="SAM" id="MobiDB-lite"/>
    </source>
</evidence>
<sequence>MHVTVLDATAHAGTPKTKVTREWIWGNGQSSFAGEEGDDPNGDDRNGNDDEEERVGGRRLAWTEQDNMRLLSAWLNNSIDPIDGNCKKGEVYWKQVANEYNDNSPVDRRRKAANCKDHWGKTNRKLVHFNGIWCRLKAAYASGRSDDQLMDEAHQVYRSETSKCFTLVYLWRVVHNQPKWTRTYVEEGSNSSEASQRVEGETRPPGQKQAKSKLKGKAESSLVNLCHDDIQLYHDTQALRASTADKMAEVQLQISRDKVEAARHERELHKQIIKKHSWTILAKCDPMPPSTSDSSDEDNNSDEDRIATTTPPPPPPSRRYNIKRDREDAYRRLVAKYFSDNPDYTDAMFRRRYRMKRPLFLRIVEALGRKKQMPWKRKDSPLVKCTMAMRMLAYACPADSLDETLDIGASTVIEFLVHNISEDPAQDIQRQLKMGEAHGFPGMIGSLDCTHWEWKNCPVGWQGQFTRGDHGKPTDMLEAVATQDLWIWHSPLFTDVLQGRAPPIDYSVNGRQYDMGYYLVDGIYPEWTVFVKSIPSPQSDRHKLFARKQESAREDVERAFGALQSRFAILRYAARYWHRSTLSDIMYACIILHNIIVEDERDSYARAGNYDLNYDQERYHPIPEAEYQRGPIDGFSNLLLRNKKIQDRSKHAQLKNDLIQHIWDKFGGRQERWEEKRTAGCNSKAQAEQVLACGYGRHLLHCTKEDA</sequence>
<dbReference type="AlphaFoldDB" id="A0AAQ3T0F9"/>
<evidence type="ECO:0008006" key="4">
    <source>
        <dbReference type="Google" id="ProtNLM"/>
    </source>
</evidence>
<protein>
    <recommendedName>
        <fullName evidence="4">Myb-like domain-containing protein</fullName>
    </recommendedName>
</protein>
<dbReference type="InterPro" id="IPR006912">
    <property type="entry name" value="Harbinger_derived_prot"/>
</dbReference>
<feature type="region of interest" description="Disordered" evidence="1">
    <location>
        <begin position="283"/>
        <end position="325"/>
    </location>
</feature>
<evidence type="ECO:0000313" key="3">
    <source>
        <dbReference type="Proteomes" id="UP001341281"/>
    </source>
</evidence>
<proteinExistence type="predicted"/>
<feature type="region of interest" description="Disordered" evidence="1">
    <location>
        <begin position="28"/>
        <end position="55"/>
    </location>
</feature>
<dbReference type="PANTHER" id="PTHR47150:SF6">
    <property type="entry name" value="OS01G0872900 PROTEIN"/>
    <property type="match status" value="1"/>
</dbReference>
<keyword evidence="3" id="KW-1185">Reference proteome</keyword>
<accession>A0AAQ3T0F9</accession>
<organism evidence="2 3">
    <name type="scientific">Paspalum notatum var. saurae</name>
    <dbReference type="NCBI Taxonomy" id="547442"/>
    <lineage>
        <taxon>Eukaryota</taxon>
        <taxon>Viridiplantae</taxon>
        <taxon>Streptophyta</taxon>
        <taxon>Embryophyta</taxon>
        <taxon>Tracheophyta</taxon>
        <taxon>Spermatophyta</taxon>
        <taxon>Magnoliopsida</taxon>
        <taxon>Liliopsida</taxon>
        <taxon>Poales</taxon>
        <taxon>Poaceae</taxon>
        <taxon>PACMAD clade</taxon>
        <taxon>Panicoideae</taxon>
        <taxon>Andropogonodae</taxon>
        <taxon>Paspaleae</taxon>
        <taxon>Paspalinae</taxon>
        <taxon>Paspalum</taxon>
    </lineage>
</organism>
<dbReference type="Pfam" id="PF04827">
    <property type="entry name" value="Plant_tran"/>
    <property type="match status" value="1"/>
</dbReference>